<proteinExistence type="predicted"/>
<accession>A0A446BWT1</accession>
<name>A0A446BWT1_9PEZI</name>
<gene>
    <name evidence="1" type="ORF">TT172_LOCUS9363</name>
</gene>
<dbReference type="Proteomes" id="UP000289323">
    <property type="component" value="Unassembled WGS sequence"/>
</dbReference>
<evidence type="ECO:0000313" key="2">
    <source>
        <dbReference type="Proteomes" id="UP000289323"/>
    </source>
</evidence>
<protein>
    <submittedName>
        <fullName evidence="1">51201625-949d-47d4-967e-f4f2a0cb2345</fullName>
    </submittedName>
</protein>
<evidence type="ECO:0000313" key="1">
    <source>
        <dbReference type="EMBL" id="SPQ26944.1"/>
    </source>
</evidence>
<dbReference type="InterPro" id="IPR025213">
    <property type="entry name" value="Sim4_Fta2"/>
</dbReference>
<dbReference type="EMBL" id="OUUZ01000018">
    <property type="protein sequence ID" value="SPQ26944.1"/>
    <property type="molecule type" value="Genomic_DNA"/>
</dbReference>
<reference evidence="1 2" key="1">
    <citation type="submission" date="2018-04" db="EMBL/GenBank/DDBJ databases">
        <authorList>
            <person name="Huttner S."/>
            <person name="Dainat J."/>
        </authorList>
    </citation>
    <scope>NUCLEOTIDE SEQUENCE [LARGE SCALE GENOMIC DNA]</scope>
</reference>
<organism evidence="1 2">
    <name type="scientific">Thermothielavioides terrestris</name>
    <dbReference type="NCBI Taxonomy" id="2587410"/>
    <lineage>
        <taxon>Eukaryota</taxon>
        <taxon>Fungi</taxon>
        <taxon>Dikarya</taxon>
        <taxon>Ascomycota</taxon>
        <taxon>Pezizomycotina</taxon>
        <taxon>Sordariomycetes</taxon>
        <taxon>Sordariomycetidae</taxon>
        <taxon>Sordariales</taxon>
        <taxon>Chaetomiaceae</taxon>
        <taxon>Thermothielavioides</taxon>
    </lineage>
</organism>
<dbReference type="AlphaFoldDB" id="A0A446BWT1"/>
<sequence>MAEPLPQVPGPKLGPFTPTAHADIEFIQELGNPSLNKDSRVWKVRINQSGPDFALKLFYFSSADYLADTAAGGLTCTLANPQLYIDYFDAFSCECRAYGRLKDENREDLAVRAHGYLFLTQEQEATISKKILGATYKPDHDEAELDGRKLWNRCEEHRHLPIRAIVKDLATDPDPLWPAALPGMWSDVKDLHRLGILVRDITVFNYIGAKLVDFSRAWTWPHPAFVHLNSYYLDKERKHDPHALRMAIIDYGTWKRWDWDKVEIPEELTKCDLGWRQHHKTHDVDPRDYDWLRWEKDPAEADAFLSKNCTPRI</sequence>
<dbReference type="Pfam" id="PF13095">
    <property type="entry name" value="FTA2"/>
    <property type="match status" value="1"/>
</dbReference>